<dbReference type="Proteomes" id="UP001176521">
    <property type="component" value="Unassembled WGS sequence"/>
</dbReference>
<dbReference type="AlphaFoldDB" id="A0AAN6G5E8"/>
<organism evidence="1 2">
    <name type="scientific">Tilletia horrida</name>
    <dbReference type="NCBI Taxonomy" id="155126"/>
    <lineage>
        <taxon>Eukaryota</taxon>
        <taxon>Fungi</taxon>
        <taxon>Dikarya</taxon>
        <taxon>Basidiomycota</taxon>
        <taxon>Ustilaginomycotina</taxon>
        <taxon>Exobasidiomycetes</taxon>
        <taxon>Tilletiales</taxon>
        <taxon>Tilletiaceae</taxon>
        <taxon>Tilletia</taxon>
    </lineage>
</organism>
<name>A0AAN6G5E8_9BASI</name>
<comment type="caution">
    <text evidence="1">The sequence shown here is derived from an EMBL/GenBank/DDBJ whole genome shotgun (WGS) entry which is preliminary data.</text>
</comment>
<evidence type="ECO:0000313" key="1">
    <source>
        <dbReference type="EMBL" id="KAK0521508.1"/>
    </source>
</evidence>
<accession>A0AAN6G5E8</accession>
<proteinExistence type="predicted"/>
<evidence type="ECO:0000313" key="2">
    <source>
        <dbReference type="Proteomes" id="UP001176521"/>
    </source>
</evidence>
<sequence length="79" mass="9303">MVWTAIAHGKRFPLVRLSGTGMERVNAERYTNVILKGPLRDFVLPEEWEKLDISKINKYIDDMPNSVKIVRKRNRKFSE</sequence>
<keyword evidence="2" id="KW-1185">Reference proteome</keyword>
<dbReference type="EMBL" id="JAPDMQ010000665">
    <property type="protein sequence ID" value="KAK0521508.1"/>
    <property type="molecule type" value="Genomic_DNA"/>
</dbReference>
<gene>
    <name evidence="1" type="ORF">OC842_006755</name>
</gene>
<reference evidence="1" key="1">
    <citation type="journal article" date="2023" name="PhytoFront">
        <title>Draft Genome Resources of Seven Strains of Tilletia horrida, Causal Agent of Kernel Smut of Rice.</title>
        <authorList>
            <person name="Khanal S."/>
            <person name="Antony Babu S."/>
            <person name="Zhou X.G."/>
        </authorList>
    </citation>
    <scope>NUCLEOTIDE SEQUENCE</scope>
    <source>
        <strain evidence="1">TX3</strain>
    </source>
</reference>
<protein>
    <submittedName>
        <fullName evidence="1">Uncharacterized protein</fullName>
    </submittedName>
</protein>